<feature type="compositionally biased region" description="Basic and acidic residues" evidence="1">
    <location>
        <begin position="55"/>
        <end position="64"/>
    </location>
</feature>
<dbReference type="Proteomes" id="UP001254759">
    <property type="component" value="Unassembled WGS sequence"/>
</dbReference>
<comment type="caution">
    <text evidence="2">The sequence shown here is derived from an EMBL/GenBank/DDBJ whole genome shotgun (WGS) entry which is preliminary data.</text>
</comment>
<evidence type="ECO:0000313" key="2">
    <source>
        <dbReference type="EMBL" id="MDR6840095.1"/>
    </source>
</evidence>
<gene>
    <name evidence="2" type="ORF">J2W94_000359</name>
</gene>
<name>A0ABU1RQ89_9GAMM</name>
<feature type="region of interest" description="Disordered" evidence="1">
    <location>
        <begin position="51"/>
        <end position="70"/>
    </location>
</feature>
<evidence type="ECO:0000256" key="1">
    <source>
        <dbReference type="SAM" id="MobiDB-lite"/>
    </source>
</evidence>
<dbReference type="EMBL" id="JAVDTT010000001">
    <property type="protein sequence ID" value="MDR6840095.1"/>
    <property type="molecule type" value="Genomic_DNA"/>
</dbReference>
<sequence>MNRSLLMLRPSYEGWKLMDDGKPVFWFPEKSAALAVANTIAEARHTFSNKPTGVEVEREGRPPERISTYG</sequence>
<evidence type="ECO:0008006" key="4">
    <source>
        <dbReference type="Google" id="ProtNLM"/>
    </source>
</evidence>
<accession>A0ABU1RQ89</accession>
<protein>
    <recommendedName>
        <fullName evidence="4">DUF2188 domain-containing protein</fullName>
    </recommendedName>
</protein>
<evidence type="ECO:0000313" key="3">
    <source>
        <dbReference type="Proteomes" id="UP001254759"/>
    </source>
</evidence>
<organism evidence="2 3">
    <name type="scientific">Pseudoxanthomonas sacheonensis</name>
    <dbReference type="NCBI Taxonomy" id="443615"/>
    <lineage>
        <taxon>Bacteria</taxon>
        <taxon>Pseudomonadati</taxon>
        <taxon>Pseudomonadota</taxon>
        <taxon>Gammaproteobacteria</taxon>
        <taxon>Lysobacterales</taxon>
        <taxon>Lysobacteraceae</taxon>
        <taxon>Pseudoxanthomonas</taxon>
    </lineage>
</organism>
<reference evidence="2 3" key="1">
    <citation type="submission" date="2023-07" db="EMBL/GenBank/DDBJ databases">
        <title>Sorghum-associated microbial communities from plants grown in Nebraska, USA.</title>
        <authorList>
            <person name="Schachtman D."/>
        </authorList>
    </citation>
    <scope>NUCLEOTIDE SEQUENCE [LARGE SCALE GENOMIC DNA]</scope>
    <source>
        <strain evidence="2 3">BE107</strain>
    </source>
</reference>
<keyword evidence="3" id="KW-1185">Reference proteome</keyword>
<dbReference type="RefSeq" id="WP_310089923.1">
    <property type="nucleotide sequence ID" value="NZ_JAVDTT010000001.1"/>
</dbReference>
<proteinExistence type="predicted"/>